<reference evidence="3 4" key="1">
    <citation type="journal article" date="2010" name="Int. J. Syst. Evol. Microbiol.">
        <title>Bacillus horneckiae sp. nov., isolated from a spacecraft-assembly clean room.</title>
        <authorList>
            <person name="Vaishampayan P."/>
            <person name="Probst A."/>
            <person name="Krishnamurthi S."/>
            <person name="Ghosh S."/>
            <person name="Osman S."/>
            <person name="McDowall A."/>
            <person name="Ruckmani A."/>
            <person name="Mayilraj S."/>
            <person name="Venkateswaran K."/>
        </authorList>
    </citation>
    <scope>NUCLEOTIDE SEQUENCE [LARGE SCALE GENOMIC DNA]</scope>
    <source>
        <strain evidence="4">1PO1SC</strain>
    </source>
</reference>
<dbReference type="GO" id="GO:0005524">
    <property type="term" value="F:ATP binding"/>
    <property type="evidence" value="ECO:0007669"/>
    <property type="project" value="InterPro"/>
</dbReference>
<keyword evidence="4" id="KW-1185">Reference proteome</keyword>
<sequence>MKKINDTLKRLAGNQDFKKRYEMQRAETLQHPDIKAFLEENKDQLSPEIIERSLIKLYEYSKLSKECNKCPSLEGCINFMQGYHPELVIERGMIDIKYDKCPRKEIYDEKRKNEKLIQSLYVPKDILHATFDSVYNDDDKRIDAVNKALYYCMNYKEGSNQKGFYLYGKFGVGKSYLLGAIANELAAKKVSSMIVYVPELFRELKSSIADSTLNEKLDAIRSAPVLMFDDIGAETMSSWTRDEILGPILQYRMLEKLPTFFTSNFDFTGLEHHLSYSQRGEEEKMKARRIMERIKYLTEPVLVDGPNRRG</sequence>
<dbReference type="AlphaFoldDB" id="A0A2N0ZMG6"/>
<dbReference type="Gene3D" id="3.40.50.300">
    <property type="entry name" value="P-loop containing nucleotide triphosphate hydrolases"/>
    <property type="match status" value="1"/>
</dbReference>
<organism evidence="3 4">
    <name type="scientific">Cytobacillus horneckiae</name>
    <dbReference type="NCBI Taxonomy" id="549687"/>
    <lineage>
        <taxon>Bacteria</taxon>
        <taxon>Bacillati</taxon>
        <taxon>Bacillota</taxon>
        <taxon>Bacilli</taxon>
        <taxon>Bacillales</taxon>
        <taxon>Bacillaceae</taxon>
        <taxon>Cytobacillus</taxon>
    </lineage>
</organism>
<evidence type="ECO:0000259" key="1">
    <source>
        <dbReference type="Pfam" id="PF00308"/>
    </source>
</evidence>
<dbReference type="RefSeq" id="WP_066191468.1">
    <property type="nucleotide sequence ID" value="NZ_JAFDQP010000007.1"/>
</dbReference>
<dbReference type="Pfam" id="PF00308">
    <property type="entry name" value="Bac_DnaA"/>
    <property type="match status" value="1"/>
</dbReference>
<dbReference type="PANTHER" id="PTHR30050:SF8">
    <property type="entry name" value="PRIMOSOMAL PROTEIN DNAI"/>
    <property type="match status" value="1"/>
</dbReference>
<evidence type="ECO:0000313" key="3">
    <source>
        <dbReference type="EMBL" id="PKG30708.1"/>
    </source>
</evidence>
<evidence type="ECO:0000313" key="4">
    <source>
        <dbReference type="Proteomes" id="UP000233343"/>
    </source>
</evidence>
<accession>A0A2N0ZMG6</accession>
<dbReference type="InterPro" id="IPR027417">
    <property type="entry name" value="P-loop_NTPase"/>
</dbReference>
<proteinExistence type="predicted"/>
<dbReference type="GO" id="GO:0006260">
    <property type="term" value="P:DNA replication"/>
    <property type="evidence" value="ECO:0007669"/>
    <property type="project" value="TreeGrafter"/>
</dbReference>
<dbReference type="SUPFAM" id="SSF52540">
    <property type="entry name" value="P-loop containing nucleoside triphosphate hydrolases"/>
    <property type="match status" value="1"/>
</dbReference>
<dbReference type="InterPro" id="IPR009928">
    <property type="entry name" value="DnaI_N"/>
</dbReference>
<feature type="domain" description="Primosomal DnaI N-terminal" evidence="2">
    <location>
        <begin position="1"/>
        <end position="98"/>
    </location>
</feature>
<dbReference type="EMBL" id="PISD01000006">
    <property type="protein sequence ID" value="PKG30708.1"/>
    <property type="molecule type" value="Genomic_DNA"/>
</dbReference>
<dbReference type="NCBIfam" id="NF006505">
    <property type="entry name" value="PRK08939.1"/>
    <property type="match status" value="1"/>
</dbReference>
<dbReference type="CDD" id="cd00009">
    <property type="entry name" value="AAA"/>
    <property type="match status" value="1"/>
</dbReference>
<dbReference type="PANTHER" id="PTHR30050">
    <property type="entry name" value="CHROMOSOMAL REPLICATION INITIATOR PROTEIN DNAA"/>
    <property type="match status" value="1"/>
</dbReference>
<dbReference type="InterPro" id="IPR013317">
    <property type="entry name" value="DnaA_dom"/>
</dbReference>
<dbReference type="STRING" id="549687.GCA_001636335_02329"/>
<dbReference type="Proteomes" id="UP000233343">
    <property type="component" value="Unassembled WGS sequence"/>
</dbReference>
<name>A0A2N0ZMG6_9BACI</name>
<dbReference type="FunFam" id="3.40.50.300:FF:000880">
    <property type="entry name" value="Primosomal protein DnaI"/>
    <property type="match status" value="1"/>
</dbReference>
<comment type="caution">
    <text evidence="3">The sequence shown here is derived from an EMBL/GenBank/DDBJ whole genome shotgun (WGS) entry which is preliminary data.</text>
</comment>
<gene>
    <name evidence="3" type="ORF">CWS20_02135</name>
</gene>
<feature type="domain" description="Chromosomal replication initiator protein DnaA ATPAse" evidence="1">
    <location>
        <begin position="160"/>
        <end position="232"/>
    </location>
</feature>
<protein>
    <submittedName>
        <fullName evidence="3">Primosomal protein DnaI</fullName>
    </submittedName>
</protein>
<dbReference type="Pfam" id="PF07319">
    <property type="entry name" value="DnaI_N"/>
    <property type="match status" value="1"/>
</dbReference>
<evidence type="ECO:0000259" key="2">
    <source>
        <dbReference type="Pfam" id="PF07319"/>
    </source>
</evidence>